<organism evidence="2 3">
    <name type="scientific">Caerostris darwini</name>
    <dbReference type="NCBI Taxonomy" id="1538125"/>
    <lineage>
        <taxon>Eukaryota</taxon>
        <taxon>Metazoa</taxon>
        <taxon>Ecdysozoa</taxon>
        <taxon>Arthropoda</taxon>
        <taxon>Chelicerata</taxon>
        <taxon>Arachnida</taxon>
        <taxon>Araneae</taxon>
        <taxon>Araneomorphae</taxon>
        <taxon>Entelegynae</taxon>
        <taxon>Araneoidea</taxon>
        <taxon>Araneidae</taxon>
        <taxon>Caerostris</taxon>
    </lineage>
</organism>
<keyword evidence="3" id="KW-1185">Reference proteome</keyword>
<evidence type="ECO:0000313" key="2">
    <source>
        <dbReference type="EMBL" id="GIY27759.1"/>
    </source>
</evidence>
<name>A0AAV4S492_9ARAC</name>
<accession>A0AAV4S492</accession>
<dbReference type="Proteomes" id="UP001054837">
    <property type="component" value="Unassembled WGS sequence"/>
</dbReference>
<dbReference type="AlphaFoldDB" id="A0AAV4S492"/>
<keyword evidence="1" id="KW-0472">Membrane</keyword>
<protein>
    <submittedName>
        <fullName evidence="2">Uncharacterized protein</fullName>
    </submittedName>
</protein>
<proteinExistence type="predicted"/>
<evidence type="ECO:0000313" key="3">
    <source>
        <dbReference type="Proteomes" id="UP001054837"/>
    </source>
</evidence>
<evidence type="ECO:0000256" key="1">
    <source>
        <dbReference type="SAM" id="Phobius"/>
    </source>
</evidence>
<feature type="transmembrane region" description="Helical" evidence="1">
    <location>
        <begin position="44"/>
        <end position="62"/>
    </location>
</feature>
<keyword evidence="1" id="KW-0812">Transmembrane</keyword>
<gene>
    <name evidence="2" type="ORF">CDAR_46481</name>
</gene>
<dbReference type="EMBL" id="BPLQ01007075">
    <property type="protein sequence ID" value="GIY27759.1"/>
    <property type="molecule type" value="Genomic_DNA"/>
</dbReference>
<comment type="caution">
    <text evidence="2">The sequence shown here is derived from an EMBL/GenBank/DDBJ whole genome shotgun (WGS) entry which is preliminary data.</text>
</comment>
<keyword evidence="1" id="KW-1133">Transmembrane helix</keyword>
<sequence>MQATLSGECAWVCKGSGNPATNSFGETDEYAWTILGPLTASEMWANNLFVYMFLFCSCFPFFRSWAHIRDMKEIGNGAFSVTEHPYKRPLVVNAWVRVNGCGIHHNKTAIQSHSNNVKPSQRYKAYSLVFPKLLVAGLPPPFHTHAFTTEGCLYGCSVTENGPFPISFMFLI</sequence>
<reference evidence="2 3" key="1">
    <citation type="submission" date="2021-06" db="EMBL/GenBank/DDBJ databases">
        <title>Caerostris darwini draft genome.</title>
        <authorList>
            <person name="Kono N."/>
            <person name="Arakawa K."/>
        </authorList>
    </citation>
    <scope>NUCLEOTIDE SEQUENCE [LARGE SCALE GENOMIC DNA]</scope>
</reference>